<feature type="compositionally biased region" description="Polar residues" evidence="1">
    <location>
        <begin position="288"/>
        <end position="305"/>
    </location>
</feature>
<feature type="region of interest" description="Disordered" evidence="1">
    <location>
        <begin position="281"/>
        <end position="309"/>
    </location>
</feature>
<sequence>MLIPSALAGRLTNKCDAQIPRFAAVSALTLFSGLTASGVFPTAARSTVAGPGRVRGEPVQPGPHVEKRRECAWQAHPGKSAPLVRQPSFPRRSKCPARLTAERLHRTRFEGSFVSPPVVPTLKKIHCGGGYPSLRGRRKAVRRSFEEPRRRQSYGWVRVPRFLALSDLAGALALDDSKCCTRRLHTTGLQPVRKVRHKIRRARREVLLHIVNRKRTRLRKDASLLGTLGSPATDVSSLRSSLQTPTGIRSPSESAGNPDQLSGASVSSSFGYSCDGAAVSGPVGESLPGTSPTLSAPSPVRQSEGAQPPGSLNFGALHMLLMAMSPELQSVGAEPGAGMFASLSSEFLVRYGVIRWPCTSACPYRFAPRQRARPGVNGNPHLLGQYGDEIIVQPAIQIVPSEPLLQASSDCQPKPEPVMSAVWSPWSEGNGYSDDVHAGYCCNVCVGIYQFTGRQCAVIHDVVSEFRHSA</sequence>
<dbReference type="EMBL" id="JAEFCI010004031">
    <property type="protein sequence ID" value="KAG5461200.1"/>
    <property type="molecule type" value="Genomic_DNA"/>
</dbReference>
<comment type="caution">
    <text evidence="2">The sequence shown here is derived from an EMBL/GenBank/DDBJ whole genome shotgun (WGS) entry which is preliminary data.</text>
</comment>
<evidence type="ECO:0000256" key="1">
    <source>
        <dbReference type="SAM" id="MobiDB-lite"/>
    </source>
</evidence>
<dbReference type="Proteomes" id="UP000673691">
    <property type="component" value="Unassembled WGS sequence"/>
</dbReference>
<reference evidence="2 3" key="1">
    <citation type="journal article" name="Sci. Rep.">
        <title>Genome-scale phylogenetic analyses confirm Olpidium as the closest living zoosporic fungus to the non-flagellated, terrestrial fungi.</title>
        <authorList>
            <person name="Chang Y."/>
            <person name="Rochon D."/>
            <person name="Sekimoto S."/>
            <person name="Wang Y."/>
            <person name="Chovatia M."/>
            <person name="Sandor L."/>
            <person name="Salamov A."/>
            <person name="Grigoriev I.V."/>
            <person name="Stajich J.E."/>
            <person name="Spatafora J.W."/>
        </authorList>
    </citation>
    <scope>NUCLEOTIDE SEQUENCE [LARGE SCALE GENOMIC DNA]</scope>
    <source>
        <strain evidence="2">S191</strain>
    </source>
</reference>
<proteinExistence type="predicted"/>
<organism evidence="2 3">
    <name type="scientific">Olpidium bornovanus</name>
    <dbReference type="NCBI Taxonomy" id="278681"/>
    <lineage>
        <taxon>Eukaryota</taxon>
        <taxon>Fungi</taxon>
        <taxon>Fungi incertae sedis</taxon>
        <taxon>Olpidiomycota</taxon>
        <taxon>Olpidiomycotina</taxon>
        <taxon>Olpidiomycetes</taxon>
        <taxon>Olpidiales</taxon>
        <taxon>Olpidiaceae</taxon>
        <taxon>Olpidium</taxon>
    </lineage>
</organism>
<dbReference type="AlphaFoldDB" id="A0A8H7ZXG5"/>
<evidence type="ECO:0000313" key="3">
    <source>
        <dbReference type="Proteomes" id="UP000673691"/>
    </source>
</evidence>
<evidence type="ECO:0000313" key="2">
    <source>
        <dbReference type="EMBL" id="KAG5461200.1"/>
    </source>
</evidence>
<accession>A0A8H7ZXG5</accession>
<keyword evidence="3" id="KW-1185">Reference proteome</keyword>
<feature type="region of interest" description="Disordered" evidence="1">
    <location>
        <begin position="229"/>
        <end position="263"/>
    </location>
</feature>
<gene>
    <name evidence="2" type="ORF">BJ554DRAFT_6642</name>
</gene>
<name>A0A8H7ZXG5_9FUNG</name>
<feature type="compositionally biased region" description="Polar residues" evidence="1">
    <location>
        <begin position="233"/>
        <end position="260"/>
    </location>
</feature>
<protein>
    <submittedName>
        <fullName evidence="2">Uncharacterized protein</fullName>
    </submittedName>
</protein>